<feature type="region of interest" description="Disordered" evidence="1">
    <location>
        <begin position="139"/>
        <end position="161"/>
    </location>
</feature>
<evidence type="ECO:0000313" key="2">
    <source>
        <dbReference type="EMBL" id="SVA76690.1"/>
    </source>
</evidence>
<evidence type="ECO:0000256" key="1">
    <source>
        <dbReference type="SAM" id="MobiDB-lite"/>
    </source>
</evidence>
<protein>
    <submittedName>
        <fullName evidence="2">Uncharacterized protein</fullName>
    </submittedName>
</protein>
<accession>A0A381YIB0</accession>
<sequence length="180" mass="19991">MPQISAQEIVEKLETPALEIQTASIPVNLPDGAVQISRTQLWKALKIWGRGDGRFIPSFVESRIVEESAEQIVKDILHYGKSSMADGSPNLQRTSFRGDNLMITEYLAGPWFMAIAGIEGRDDGELCFQLTTVRHKQHPDYVPPAEAARRAGVSKQPPTTEQNARRVLGIIRALAENKEL</sequence>
<dbReference type="AlphaFoldDB" id="A0A381YIB0"/>
<name>A0A381YIB0_9ZZZZ</name>
<reference evidence="2" key="1">
    <citation type="submission" date="2018-05" db="EMBL/GenBank/DDBJ databases">
        <authorList>
            <person name="Lanie J.A."/>
            <person name="Ng W.-L."/>
            <person name="Kazmierczak K.M."/>
            <person name="Andrzejewski T.M."/>
            <person name="Davidsen T.M."/>
            <person name="Wayne K.J."/>
            <person name="Tettelin H."/>
            <person name="Glass J.I."/>
            <person name="Rusch D."/>
            <person name="Podicherti R."/>
            <person name="Tsui H.-C.T."/>
            <person name="Winkler M.E."/>
        </authorList>
    </citation>
    <scope>NUCLEOTIDE SEQUENCE</scope>
</reference>
<gene>
    <name evidence="2" type="ORF">METZ01_LOCUS129544</name>
</gene>
<dbReference type="InterPro" id="IPR023393">
    <property type="entry name" value="START-like_dom_sf"/>
</dbReference>
<proteinExistence type="predicted"/>
<organism evidence="2">
    <name type="scientific">marine metagenome</name>
    <dbReference type="NCBI Taxonomy" id="408172"/>
    <lineage>
        <taxon>unclassified sequences</taxon>
        <taxon>metagenomes</taxon>
        <taxon>ecological metagenomes</taxon>
    </lineage>
</organism>
<dbReference type="EMBL" id="UINC01018288">
    <property type="protein sequence ID" value="SVA76690.1"/>
    <property type="molecule type" value="Genomic_DNA"/>
</dbReference>
<dbReference type="Gene3D" id="3.30.530.20">
    <property type="match status" value="1"/>
</dbReference>